<evidence type="ECO:0000313" key="3">
    <source>
        <dbReference type="Proteomes" id="UP000297890"/>
    </source>
</evidence>
<name>A0A4Z0F6Y9_9GAMM</name>
<evidence type="ECO:0000256" key="1">
    <source>
        <dbReference type="SAM" id="SignalP"/>
    </source>
</evidence>
<proteinExistence type="predicted"/>
<evidence type="ECO:0000313" key="2">
    <source>
        <dbReference type="EMBL" id="TFZ82035.1"/>
    </source>
</evidence>
<comment type="caution">
    <text evidence="2">The sequence shown here is derived from an EMBL/GenBank/DDBJ whole genome shotgun (WGS) entry which is preliminary data.</text>
</comment>
<organism evidence="2 3">
    <name type="scientific">Candidatus Macondimonas diazotrophica</name>
    <dbReference type="NCBI Taxonomy" id="2305248"/>
    <lineage>
        <taxon>Bacteria</taxon>
        <taxon>Pseudomonadati</taxon>
        <taxon>Pseudomonadota</taxon>
        <taxon>Gammaproteobacteria</taxon>
        <taxon>Chromatiales</taxon>
        <taxon>Ectothiorhodospiraceae</taxon>
        <taxon>Candidatus Macondimonas</taxon>
    </lineage>
</organism>
<sequence>MITTPWSKRRFIRPRHWTAGLALLLTAFGALAGSPAWDVRYQRVFTNPEAVIPPQCYTRTEGRFNPCYTCHQTHPPASGRPNLMDDAHLQGVYAFSEVGIENHWSNLFVDRRAAIAAIPDAEIRAYVAIDNYTPLIETLRSSDFRGWIPDLDDLAYPERAFDREGRARDGSGWIAFQYKPLPSTFWPTNGSIDDVMIRLPPAFRQDAAGRPSWPVYLANLSMLEAAIKGMDAIDTPPIDEQALGVDLDGDGRLGRATRLITPDHYLGAARTIPVVRFLYPVGTEFLHTVRYLHVDGQGRIGPAPRMKEVRYLRKDRWVDPATLGALYDEEAWEKQQGFLPQIGWQGERGAVNGFGWRLLGFIEDATGNLRPQSHEETFFCKGCHSSIGATIDQTFAFPRKIPGVRGQGYVDLRGMPDAPSLGELEGEIRQYLRRVGGGDEFRANTEMRARWFGPDGQLDPARLNQAKDVYTLIVPSPERALALNKAYLTIVREQSFLKGRDATLVPAENVYREVDTEVPPLAPEHRVAGNLLLDWDAAIRP</sequence>
<dbReference type="RefSeq" id="WP_135282321.1">
    <property type="nucleotide sequence ID" value="NZ_SRIO01000013.1"/>
</dbReference>
<dbReference type="OrthoDB" id="8692at2"/>
<feature type="chain" id="PRO_5021221160" description="Cytochrome c domain-containing protein" evidence="1">
    <location>
        <begin position="33"/>
        <end position="541"/>
    </location>
</feature>
<keyword evidence="3" id="KW-1185">Reference proteome</keyword>
<dbReference type="EMBL" id="SRIO01000013">
    <property type="protein sequence ID" value="TFZ82035.1"/>
    <property type="molecule type" value="Genomic_DNA"/>
</dbReference>
<reference evidence="2 3" key="1">
    <citation type="journal article" date="2019" name="ISME J.">
        <title>Candidatus Macondimonas diazotrophica, a novel gammaproteobacterial genus dominating crude-oil-contaminated coastal sediments.</title>
        <authorList>
            <person name="Karthikeyan S."/>
            <person name="Konstantinidis K."/>
        </authorList>
    </citation>
    <scope>NUCLEOTIDE SEQUENCE [LARGE SCALE GENOMIC DNA]</scope>
    <source>
        <strain evidence="2 3">KTK01</strain>
    </source>
</reference>
<gene>
    <name evidence="2" type="ORF">E4680_10295</name>
</gene>
<protein>
    <recommendedName>
        <fullName evidence="4">Cytochrome c domain-containing protein</fullName>
    </recommendedName>
</protein>
<feature type="signal peptide" evidence="1">
    <location>
        <begin position="1"/>
        <end position="32"/>
    </location>
</feature>
<accession>A0A4Z0F6Y9</accession>
<dbReference type="AlphaFoldDB" id="A0A4Z0F6Y9"/>
<keyword evidence="1" id="KW-0732">Signal</keyword>
<dbReference type="Proteomes" id="UP000297890">
    <property type="component" value="Unassembled WGS sequence"/>
</dbReference>
<evidence type="ECO:0008006" key="4">
    <source>
        <dbReference type="Google" id="ProtNLM"/>
    </source>
</evidence>